<protein>
    <submittedName>
        <fullName evidence="6">3-methyl-2-oxobutanoate dehydrogenase subunit VorB</fullName>
    </submittedName>
</protein>
<dbReference type="InterPro" id="IPR033412">
    <property type="entry name" value="PFOR_II"/>
</dbReference>
<dbReference type="PROSITE" id="PS51379">
    <property type="entry name" value="4FE4S_FER_2"/>
    <property type="match status" value="2"/>
</dbReference>
<dbReference type="Pfam" id="PF01855">
    <property type="entry name" value="POR_N"/>
    <property type="match status" value="1"/>
</dbReference>
<dbReference type="PANTHER" id="PTHR43088:SF1">
    <property type="entry name" value="SUBUNIT OF PYRUVATE:FLAVODOXIN OXIDOREDUCTASE"/>
    <property type="match status" value="1"/>
</dbReference>
<dbReference type="InterPro" id="IPR052368">
    <property type="entry name" value="2-oxoacid_oxidoreductase"/>
</dbReference>
<evidence type="ECO:0000313" key="7">
    <source>
        <dbReference type="Proteomes" id="UP000702544"/>
    </source>
</evidence>
<proteinExistence type="predicted"/>
<dbReference type="Pfam" id="PF12838">
    <property type="entry name" value="Fer4_7"/>
    <property type="match status" value="1"/>
</dbReference>
<evidence type="ECO:0000256" key="2">
    <source>
        <dbReference type="ARBA" id="ARBA00023002"/>
    </source>
</evidence>
<dbReference type="Gene3D" id="3.30.70.20">
    <property type="match status" value="1"/>
</dbReference>
<keyword evidence="4" id="KW-0411">Iron-sulfur</keyword>
<dbReference type="SUPFAM" id="SSF54862">
    <property type="entry name" value="4Fe-4S ferredoxins"/>
    <property type="match status" value="1"/>
</dbReference>
<dbReference type="SUPFAM" id="SSF52922">
    <property type="entry name" value="TK C-terminal domain-like"/>
    <property type="match status" value="1"/>
</dbReference>
<gene>
    <name evidence="6" type="primary">vorB</name>
    <name evidence="6" type="ORF">GWO12_01660</name>
</gene>
<dbReference type="CDD" id="cd07034">
    <property type="entry name" value="TPP_PYR_PFOR_IOR-alpha_like"/>
    <property type="match status" value="1"/>
</dbReference>
<evidence type="ECO:0000256" key="3">
    <source>
        <dbReference type="ARBA" id="ARBA00023004"/>
    </source>
</evidence>
<comment type="caution">
    <text evidence="6">The sequence shown here is derived from an EMBL/GenBank/DDBJ whole genome shotgun (WGS) entry which is preliminary data.</text>
</comment>
<dbReference type="GO" id="GO:0051536">
    <property type="term" value="F:iron-sulfur cluster binding"/>
    <property type="evidence" value="ECO:0007669"/>
    <property type="project" value="UniProtKB-KW"/>
</dbReference>
<dbReference type="NCBIfam" id="NF005507">
    <property type="entry name" value="PRK07119.1"/>
    <property type="match status" value="1"/>
</dbReference>
<dbReference type="InterPro" id="IPR017900">
    <property type="entry name" value="4Fe4S_Fe_S_CS"/>
</dbReference>
<dbReference type="GO" id="GO:0046872">
    <property type="term" value="F:metal ion binding"/>
    <property type="evidence" value="ECO:0007669"/>
    <property type="project" value="UniProtKB-KW"/>
</dbReference>
<reference evidence="6 7" key="1">
    <citation type="submission" date="2020-01" db="EMBL/GenBank/DDBJ databases">
        <title>Genomes assembled from Gulf of Kutch pelagic sediment metagenomes.</title>
        <authorList>
            <person name="Chandrashekar M."/>
            <person name="Mahajan M.S."/>
            <person name="Dave K.J."/>
            <person name="Vatsa P."/>
            <person name="Nathani N.M."/>
        </authorList>
    </citation>
    <scope>NUCLEOTIDE SEQUENCE [LARGE SCALE GENOMIC DNA]</scope>
    <source>
        <strain evidence="6">KS3-K002</strain>
    </source>
</reference>
<dbReference type="InterPro" id="IPR009014">
    <property type="entry name" value="Transketo_C/PFOR_II"/>
</dbReference>
<keyword evidence="3" id="KW-0408">Iron</keyword>
<evidence type="ECO:0000256" key="1">
    <source>
        <dbReference type="ARBA" id="ARBA00022723"/>
    </source>
</evidence>
<dbReference type="InterPro" id="IPR017896">
    <property type="entry name" value="4Fe4S_Fe-S-bd"/>
</dbReference>
<dbReference type="GO" id="GO:0016491">
    <property type="term" value="F:oxidoreductase activity"/>
    <property type="evidence" value="ECO:0007669"/>
    <property type="project" value="UniProtKB-KW"/>
</dbReference>
<organism evidence="6 7">
    <name type="scientific">Candidatus Kutchimonas denitrificans</name>
    <dbReference type="NCBI Taxonomy" id="3056748"/>
    <lineage>
        <taxon>Bacteria</taxon>
        <taxon>Pseudomonadati</taxon>
        <taxon>Gemmatimonadota</taxon>
        <taxon>Gemmatimonadia</taxon>
        <taxon>Candidatus Palauibacterales</taxon>
        <taxon>Candidatus Palauibacteraceae</taxon>
        <taxon>Candidatus Kutchimonas</taxon>
    </lineage>
</organism>
<dbReference type="EMBL" id="JAACAK010000014">
    <property type="protein sequence ID" value="NIR73813.1"/>
    <property type="molecule type" value="Genomic_DNA"/>
</dbReference>
<dbReference type="Pfam" id="PF17147">
    <property type="entry name" value="PFOR_II"/>
    <property type="match status" value="1"/>
</dbReference>
<dbReference type="Gene3D" id="3.40.50.970">
    <property type="match status" value="1"/>
</dbReference>
<accession>A0AAE4Z6A4</accession>
<dbReference type="InterPro" id="IPR002880">
    <property type="entry name" value="Pyrv_Fd/Flavodoxin_OxRdtase_N"/>
</dbReference>
<keyword evidence="1" id="KW-0479">Metal-binding</keyword>
<dbReference type="AlphaFoldDB" id="A0AAE4Z6A4"/>
<dbReference type="Gene3D" id="3.40.50.920">
    <property type="match status" value="1"/>
</dbReference>
<dbReference type="PANTHER" id="PTHR43088">
    <property type="entry name" value="SUBUNIT OF PYRUVATE:FLAVODOXIN OXIDOREDUCTASE-RELATED"/>
    <property type="match status" value="1"/>
</dbReference>
<evidence type="ECO:0000259" key="5">
    <source>
        <dbReference type="PROSITE" id="PS51379"/>
    </source>
</evidence>
<evidence type="ECO:0000256" key="4">
    <source>
        <dbReference type="ARBA" id="ARBA00023014"/>
    </source>
</evidence>
<name>A0AAE4Z6A4_9BACT</name>
<sequence length="465" mass="50269">MASTKTRPKPFLFPEFCKACGRCISACPKDCIAMGSEINPATGFTPVELDLEVCNGCGLCLTACPEPYGLMPAPQQVDFELIDPQELLGDRLTSAPEPQPIPDERIGLPPLEPLILKGNHASAIGALLAGCRHFFGYPITPSTEGAELLARLLPQLDGIFVQAVSEVATVNMMYGCGGAGLRCMTFTSSPGFSLMLEGISYMIGAEIPGVFFNVMRGGPGLGNIGPEQGDIKLACRGLGHGNTHAIVLAPSTPQEMLDLTMDAFDLAFHYRNPVVLASDGYLGQMTGRVNLPNHMVRPGLPEWAVYGDENHRRNLHTSILLIEADLEAHNAHLNDKYDRMTREQQRADLFRCDDADWVLVACNTPARMARGAVQQLRDRGIKVGLFRPITLWPFPIDPLTPLLERVDGLIVVEAGAGQLEDELRLAASRAGLPLPPLHRIQHFGGVLPQQQEIVDAVTEKSGGAA</sequence>
<dbReference type="Proteomes" id="UP000702544">
    <property type="component" value="Unassembled WGS sequence"/>
</dbReference>
<evidence type="ECO:0000313" key="6">
    <source>
        <dbReference type="EMBL" id="NIR73813.1"/>
    </source>
</evidence>
<keyword evidence="2" id="KW-0560">Oxidoreductase</keyword>
<feature type="domain" description="4Fe-4S ferredoxin-type" evidence="5">
    <location>
        <begin position="45"/>
        <end position="75"/>
    </location>
</feature>
<dbReference type="InterPro" id="IPR029061">
    <property type="entry name" value="THDP-binding"/>
</dbReference>
<dbReference type="PROSITE" id="PS00198">
    <property type="entry name" value="4FE4S_FER_1"/>
    <property type="match status" value="2"/>
</dbReference>
<dbReference type="SUPFAM" id="SSF52518">
    <property type="entry name" value="Thiamin diphosphate-binding fold (THDP-binding)"/>
    <property type="match status" value="1"/>
</dbReference>
<feature type="domain" description="4Fe-4S ferredoxin-type" evidence="5">
    <location>
        <begin position="8"/>
        <end position="37"/>
    </location>
</feature>